<dbReference type="RefSeq" id="WP_108401974.1">
    <property type="nucleotide sequence ID" value="NZ_NESP01000001.1"/>
</dbReference>
<protein>
    <recommendedName>
        <fullName evidence="4">DUF4390 domain-containing protein</fullName>
    </recommendedName>
</protein>
<dbReference type="EMBL" id="NESP01000001">
    <property type="protein sequence ID" value="PUE59202.1"/>
    <property type="molecule type" value="Genomic_DNA"/>
</dbReference>
<evidence type="ECO:0000313" key="3">
    <source>
        <dbReference type="Proteomes" id="UP000251341"/>
    </source>
</evidence>
<dbReference type="AlphaFoldDB" id="A0A315ETH4"/>
<keyword evidence="3" id="KW-1185">Reference proteome</keyword>
<evidence type="ECO:0008006" key="4">
    <source>
        <dbReference type="Google" id="ProtNLM"/>
    </source>
</evidence>
<name>A0A315ETH4_9BURK</name>
<gene>
    <name evidence="2" type="ORF">B9Z44_06230</name>
</gene>
<feature type="chain" id="PRO_5016436870" description="DUF4390 domain-containing protein" evidence="1">
    <location>
        <begin position="48"/>
        <end position="220"/>
    </location>
</feature>
<accession>A0A315ETH4</accession>
<evidence type="ECO:0000256" key="1">
    <source>
        <dbReference type="SAM" id="SignalP"/>
    </source>
</evidence>
<proteinExistence type="predicted"/>
<dbReference type="Proteomes" id="UP000251341">
    <property type="component" value="Unassembled WGS sequence"/>
</dbReference>
<sequence length="220" mass="24804">MTAFITHCWKNFLRLDLPFSGGVKRVRSLCAAGLVVCCLAFAGAAHADTPVDLQGLQLERQEAGLYMSGQWRFDLPPALEDALLKGITLYFVTEVEINQERWYFYNQRVARAERHVRLFYQPLTRRWRVNISPQAFSQSGLGVSLGQSYDTAEEAMSAVRRIIQWRIANAADVASDAKQTISINFKLDLKQLPRPLQIGAAGQSDWNIGFSKTQRLELAP</sequence>
<comment type="caution">
    <text evidence="2">The sequence shown here is derived from an EMBL/GenBank/DDBJ whole genome shotgun (WGS) entry which is preliminary data.</text>
</comment>
<feature type="signal peptide" evidence="1">
    <location>
        <begin position="1"/>
        <end position="47"/>
    </location>
</feature>
<organism evidence="2 3">
    <name type="scientific">Limnohabitans curvus</name>
    <dbReference type="NCBI Taxonomy" id="323423"/>
    <lineage>
        <taxon>Bacteria</taxon>
        <taxon>Pseudomonadati</taxon>
        <taxon>Pseudomonadota</taxon>
        <taxon>Betaproteobacteria</taxon>
        <taxon>Burkholderiales</taxon>
        <taxon>Comamonadaceae</taxon>
        <taxon>Limnohabitans</taxon>
    </lineage>
</organism>
<evidence type="ECO:0000313" key="2">
    <source>
        <dbReference type="EMBL" id="PUE59202.1"/>
    </source>
</evidence>
<reference evidence="2 3" key="1">
    <citation type="submission" date="2017-04" db="EMBL/GenBank/DDBJ databases">
        <title>Unexpected and diverse lifestyles within the genus Limnohabitans.</title>
        <authorList>
            <person name="Kasalicky V."/>
            <person name="Mehrshad M."/>
            <person name="Andrei S.-A."/>
            <person name="Salcher M."/>
            <person name="Kratochvilova H."/>
            <person name="Simek K."/>
            <person name="Ghai R."/>
        </authorList>
    </citation>
    <scope>NUCLEOTIDE SEQUENCE [LARGE SCALE GENOMIC DNA]</scope>
    <source>
        <strain evidence="2 3">MWH-C5</strain>
    </source>
</reference>
<dbReference type="Pfam" id="PF14334">
    <property type="entry name" value="DUF4390"/>
    <property type="match status" value="1"/>
</dbReference>
<keyword evidence="1" id="KW-0732">Signal</keyword>
<dbReference type="InterPro" id="IPR025500">
    <property type="entry name" value="DUF4390"/>
</dbReference>